<evidence type="ECO:0000313" key="2">
    <source>
        <dbReference type="EMBL" id="KAJ8060949.1"/>
    </source>
</evidence>
<gene>
    <name evidence="2" type="ORF">OCU04_010028</name>
</gene>
<evidence type="ECO:0000313" key="3">
    <source>
        <dbReference type="Proteomes" id="UP001152300"/>
    </source>
</evidence>
<proteinExistence type="predicted"/>
<sequence length="318" mass="35477">MHNLSIPKRGLTSREVIALLMMVSAQLIIGIIMLQMMLANRGTDTGIGVADVFSVQAPFNGTPYTAKMGDGEYVVKDGLKAEREKVREDSRMMMVDLKMKLDGKVAEGTNTSTYLFNVRQMISNRITSHRIFVTEKKHSLTGVLWEMIEGIYEIEEIVAMAAFYTDTDVDTDAGTGTTNTGDEAPHHLPQNKHMQTENIWTGTCHGGKVTAFHKIIEEKMEQGDIEGVLKMISESLRGFGSILQKKSREDGTGDEGMEKVRREMNGIVEGKKRKVRRGVLVSGEILRELEREMLEMEGWVGGMRDVLEGVWGEFLEGG</sequence>
<feature type="transmembrane region" description="Helical" evidence="1">
    <location>
        <begin position="16"/>
        <end position="38"/>
    </location>
</feature>
<keyword evidence="1" id="KW-0812">Transmembrane</keyword>
<accession>A0A9X0DFH9</accession>
<comment type="caution">
    <text evidence="2">The sequence shown here is derived from an EMBL/GenBank/DDBJ whole genome shotgun (WGS) entry which is preliminary data.</text>
</comment>
<reference evidence="2" key="1">
    <citation type="submission" date="2022-11" db="EMBL/GenBank/DDBJ databases">
        <title>Genome Resource of Sclerotinia nivalis Strain SnTB1, a Plant Pathogen Isolated from American Ginseng.</title>
        <authorList>
            <person name="Fan S."/>
        </authorList>
    </citation>
    <scope>NUCLEOTIDE SEQUENCE</scope>
    <source>
        <strain evidence="2">SnTB1</strain>
    </source>
</reference>
<protein>
    <submittedName>
        <fullName evidence="2">Uncharacterized protein</fullName>
    </submittedName>
</protein>
<dbReference type="AlphaFoldDB" id="A0A9X0DFH9"/>
<dbReference type="EMBL" id="JAPEIS010000012">
    <property type="protein sequence ID" value="KAJ8060949.1"/>
    <property type="molecule type" value="Genomic_DNA"/>
</dbReference>
<evidence type="ECO:0000256" key="1">
    <source>
        <dbReference type="SAM" id="Phobius"/>
    </source>
</evidence>
<name>A0A9X0DFH9_9HELO</name>
<dbReference type="Proteomes" id="UP001152300">
    <property type="component" value="Unassembled WGS sequence"/>
</dbReference>
<keyword evidence="1" id="KW-1133">Transmembrane helix</keyword>
<keyword evidence="1" id="KW-0472">Membrane</keyword>
<keyword evidence="3" id="KW-1185">Reference proteome</keyword>
<organism evidence="2 3">
    <name type="scientific">Sclerotinia nivalis</name>
    <dbReference type="NCBI Taxonomy" id="352851"/>
    <lineage>
        <taxon>Eukaryota</taxon>
        <taxon>Fungi</taxon>
        <taxon>Dikarya</taxon>
        <taxon>Ascomycota</taxon>
        <taxon>Pezizomycotina</taxon>
        <taxon>Leotiomycetes</taxon>
        <taxon>Helotiales</taxon>
        <taxon>Sclerotiniaceae</taxon>
        <taxon>Sclerotinia</taxon>
    </lineage>
</organism>